<evidence type="ECO:0000313" key="1">
    <source>
        <dbReference type="EMBL" id="KKR00580.1"/>
    </source>
</evidence>
<dbReference type="AlphaFoldDB" id="A0A0G0PQZ9"/>
<evidence type="ECO:0000313" key="2">
    <source>
        <dbReference type="Proteomes" id="UP000033881"/>
    </source>
</evidence>
<protein>
    <submittedName>
        <fullName evidence="1">Uncharacterized protein</fullName>
    </submittedName>
</protein>
<accession>A0A0G0PQZ9</accession>
<dbReference type="EMBL" id="LBWB01000011">
    <property type="protein sequence ID" value="KKR00580.1"/>
    <property type="molecule type" value="Genomic_DNA"/>
</dbReference>
<dbReference type="STRING" id="1618574.UT24_C0011G0033"/>
<comment type="caution">
    <text evidence="1">The sequence shown here is derived from an EMBL/GenBank/DDBJ whole genome shotgun (WGS) entry which is preliminary data.</text>
</comment>
<reference evidence="1 2" key="1">
    <citation type="journal article" date="2015" name="Nature">
        <title>rRNA introns, odd ribosomes, and small enigmatic genomes across a large radiation of phyla.</title>
        <authorList>
            <person name="Brown C.T."/>
            <person name="Hug L.A."/>
            <person name="Thomas B.C."/>
            <person name="Sharon I."/>
            <person name="Castelle C.J."/>
            <person name="Singh A."/>
            <person name="Wilkins M.J."/>
            <person name="Williams K.H."/>
            <person name="Banfield J.F."/>
        </authorList>
    </citation>
    <scope>NUCLEOTIDE SEQUENCE [LARGE SCALE GENOMIC DNA]</scope>
</reference>
<name>A0A0G0PQZ9_9BACT</name>
<gene>
    <name evidence="1" type="ORF">UT24_C0011G0033</name>
</gene>
<organism evidence="1 2">
    <name type="scientific">Candidatus Woesebacteria bacterium GW2011_GWB1_39_12</name>
    <dbReference type="NCBI Taxonomy" id="1618574"/>
    <lineage>
        <taxon>Bacteria</taxon>
        <taxon>Candidatus Woeseibacteriota</taxon>
    </lineage>
</organism>
<proteinExistence type="predicted"/>
<dbReference type="Proteomes" id="UP000033881">
    <property type="component" value="Unassembled WGS sequence"/>
</dbReference>
<sequence>MTKDEKTRRALNILKILDQENIGKVAENLYLWNTSKLQNITDFKEKYLFNRMKDEKEWLYWHEAPAKYICVAITDNARIAKVASYLEEMSLMRLREEIMINRVVVWNNDTGTTCDITAMINFPLKMIELQKYIMGPLNDSDKTRAIIGLRTSMESLIDHSINEAVRSSTK</sequence>